<feature type="domain" description="ABC3 transporter permease C-terminal" evidence="8">
    <location>
        <begin position="672"/>
        <end position="790"/>
    </location>
</feature>
<reference evidence="10" key="1">
    <citation type="submission" date="2016-04" db="EMBL/GenBank/DDBJ databases">
        <authorList>
            <person name="Evans L.H."/>
            <person name="Alamgir A."/>
            <person name="Owens N."/>
            <person name="Weber N.D."/>
            <person name="Virtaneva K."/>
            <person name="Barbian K."/>
            <person name="Babar A."/>
            <person name="Rosenke K."/>
        </authorList>
    </citation>
    <scope>NUCLEOTIDE SEQUENCE</scope>
    <source>
        <strain evidence="10">Nono1</strain>
    </source>
</reference>
<feature type="transmembrane region" description="Helical" evidence="7">
    <location>
        <begin position="229"/>
        <end position="257"/>
    </location>
</feature>
<dbReference type="GO" id="GO:0005886">
    <property type="term" value="C:plasma membrane"/>
    <property type="evidence" value="ECO:0007669"/>
    <property type="project" value="UniProtKB-SubCell"/>
</dbReference>
<feature type="domain" description="MacB-like periplasmic core" evidence="9">
    <location>
        <begin position="19"/>
        <end position="195"/>
    </location>
</feature>
<dbReference type="PANTHER" id="PTHR30572:SF4">
    <property type="entry name" value="ABC TRANSPORTER PERMEASE YTRF"/>
    <property type="match status" value="1"/>
</dbReference>
<proteinExistence type="inferred from homology"/>
<evidence type="ECO:0000313" key="10">
    <source>
        <dbReference type="EMBL" id="SBO92664.1"/>
    </source>
</evidence>
<dbReference type="GO" id="GO:0022857">
    <property type="term" value="F:transmembrane transporter activity"/>
    <property type="evidence" value="ECO:0007669"/>
    <property type="project" value="TreeGrafter"/>
</dbReference>
<evidence type="ECO:0000256" key="1">
    <source>
        <dbReference type="ARBA" id="ARBA00004651"/>
    </source>
</evidence>
<keyword evidence="5 7" id="KW-0472">Membrane</keyword>
<feature type="transmembrane region" description="Helical" evidence="7">
    <location>
        <begin position="327"/>
        <end position="348"/>
    </location>
</feature>
<evidence type="ECO:0000256" key="7">
    <source>
        <dbReference type="SAM" id="Phobius"/>
    </source>
</evidence>
<feature type="transmembrane region" description="Helical" evidence="7">
    <location>
        <begin position="284"/>
        <end position="307"/>
    </location>
</feature>
<comment type="subcellular location">
    <subcellularLocation>
        <location evidence="1">Cell membrane</location>
        <topology evidence="1">Multi-pass membrane protein</topology>
    </subcellularLocation>
</comment>
<keyword evidence="3 7" id="KW-0812">Transmembrane</keyword>
<feature type="transmembrane region" description="Helical" evidence="7">
    <location>
        <begin position="760"/>
        <end position="780"/>
    </location>
</feature>
<feature type="transmembrane region" description="Helical" evidence="7">
    <location>
        <begin position="403"/>
        <end position="422"/>
    </location>
</feature>
<sequence length="797" mass="83633">MRTVFLASLRTHVRRYVAAAIAVTVAVAFVVGVGVLTSGAQSGIMAGFGAPFRNSDHVVSKLTNEDAFELVERHGANASPLGRAMLTVRAGDRSYPEMGVGPVAESKDLRWQQLTSGRFPERKGEAVVDLWDAQNWDVAVGDRIRIGERATAADFTVVGIVRAPSPVAQASVYVTWPQLMRWADDPSLGIYTVTVRGAVGPVPETAKVQTPEQEIAARTAQLQNGVDTWSLLLLLFAGIAVFVSILVIANTFSILLAQRMRDFALLRCVGATRRQVVSSVRREAAVVGLLSSLAGVLVGAGLGYGLIALIKTLSPITPIAAPAPPAPWLLGGLAIGLTATLVAAWLPIRRVVRVSPLAALRPDTATDPRTATGRARLVLGVFMLIAGLVLLASAMAWHSTVLMLAGGGSLFTGVLLFGPVLIPRLLEITGTRLGTIGRLATKNAVRNPRRTATTAASLLVGITLITAVLTGVAITSEALNERLDGQHPIDAALVSTGKPFSADFLDKVRGTSGVDQAIAVDGAVATVSGLDKPIPVVTAPDAQRVAHDGGSFARVEPGVLRLDESAFRQLRLRAGDKVRVTVGDRRAVLQVSLATGWGLQAVVAPETLARLTDSAAPRAVWIRASADADSTRLVGELGDLAAAAGANVNDQLEARETENAPLMILTWAIVALLGFSVAIALVGIANTLGLSVLERVREHALLRALGLTRRQLRRMLAAEAVLLSLVAAVLGTVIGIGFAWVGYETFVKQALDNATMQVPWPLLAVVVLVAALAGLLASVLPARRAVRVTPAAGLSFE</sequence>
<dbReference type="InterPro" id="IPR003838">
    <property type="entry name" value="ABC3_permease_C"/>
</dbReference>
<dbReference type="AlphaFoldDB" id="A0A1M4E1E4"/>
<evidence type="ECO:0000259" key="9">
    <source>
        <dbReference type="Pfam" id="PF12704"/>
    </source>
</evidence>
<dbReference type="EMBL" id="LT559118">
    <property type="protein sequence ID" value="SBO92664.1"/>
    <property type="molecule type" value="Genomic_DNA"/>
</dbReference>
<evidence type="ECO:0000256" key="6">
    <source>
        <dbReference type="ARBA" id="ARBA00038076"/>
    </source>
</evidence>
<feature type="transmembrane region" description="Helical" evidence="7">
    <location>
        <begin position="16"/>
        <end position="36"/>
    </location>
</feature>
<name>A0A1M4E1E4_9ACTN</name>
<comment type="similarity">
    <text evidence="6">Belongs to the ABC-4 integral membrane protein family.</text>
</comment>
<evidence type="ECO:0000256" key="2">
    <source>
        <dbReference type="ARBA" id="ARBA00022475"/>
    </source>
</evidence>
<evidence type="ECO:0000256" key="3">
    <source>
        <dbReference type="ARBA" id="ARBA00022692"/>
    </source>
</evidence>
<dbReference type="PANTHER" id="PTHR30572">
    <property type="entry name" value="MEMBRANE COMPONENT OF TRANSPORTER-RELATED"/>
    <property type="match status" value="1"/>
</dbReference>
<keyword evidence="4 7" id="KW-1133">Transmembrane helix</keyword>
<protein>
    <submittedName>
        <fullName evidence="10">ABC transporter, permease protein</fullName>
    </submittedName>
</protein>
<accession>A0A1M4E1E4</accession>
<feature type="transmembrane region" description="Helical" evidence="7">
    <location>
        <begin position="452"/>
        <end position="474"/>
    </location>
</feature>
<evidence type="ECO:0000256" key="5">
    <source>
        <dbReference type="ARBA" id="ARBA00023136"/>
    </source>
</evidence>
<dbReference type="Pfam" id="PF12704">
    <property type="entry name" value="MacB_PCD"/>
    <property type="match status" value="1"/>
</dbReference>
<dbReference type="InterPro" id="IPR025857">
    <property type="entry name" value="MacB_PCD"/>
</dbReference>
<gene>
    <name evidence="10" type="ORF">BN4615_P2178</name>
</gene>
<evidence type="ECO:0000259" key="8">
    <source>
        <dbReference type="Pfam" id="PF02687"/>
    </source>
</evidence>
<dbReference type="RefSeq" id="WP_225271915.1">
    <property type="nucleotide sequence ID" value="NZ_CP084058.1"/>
</dbReference>
<dbReference type="InterPro" id="IPR050250">
    <property type="entry name" value="Macrolide_Exporter_MacB"/>
</dbReference>
<feature type="transmembrane region" description="Helical" evidence="7">
    <location>
        <begin position="377"/>
        <end position="397"/>
    </location>
</feature>
<feature type="transmembrane region" description="Helical" evidence="7">
    <location>
        <begin position="664"/>
        <end position="693"/>
    </location>
</feature>
<feature type="domain" description="ABC3 transporter permease C-terminal" evidence="8">
    <location>
        <begin position="235"/>
        <end position="356"/>
    </location>
</feature>
<organism evidence="10">
    <name type="scientific">Nonomuraea gerenzanensis</name>
    <dbReference type="NCBI Taxonomy" id="93944"/>
    <lineage>
        <taxon>Bacteria</taxon>
        <taxon>Bacillati</taxon>
        <taxon>Actinomycetota</taxon>
        <taxon>Actinomycetes</taxon>
        <taxon>Streptosporangiales</taxon>
        <taxon>Streptosporangiaceae</taxon>
        <taxon>Nonomuraea</taxon>
    </lineage>
</organism>
<keyword evidence="2" id="KW-1003">Cell membrane</keyword>
<evidence type="ECO:0000256" key="4">
    <source>
        <dbReference type="ARBA" id="ARBA00022989"/>
    </source>
</evidence>
<dbReference type="Pfam" id="PF02687">
    <property type="entry name" value="FtsX"/>
    <property type="match status" value="2"/>
</dbReference>
<feature type="transmembrane region" description="Helical" evidence="7">
    <location>
        <begin position="714"/>
        <end position="740"/>
    </location>
</feature>